<feature type="transmembrane region" description="Helical" evidence="10">
    <location>
        <begin position="103"/>
        <end position="122"/>
    </location>
</feature>
<dbReference type="EC" id="2.5.1.39" evidence="10"/>
<comment type="subcellular location">
    <subcellularLocation>
        <location evidence="2 10">Mitochondrion inner membrane</location>
        <topology evidence="2 10">Multi-pass membrane protein</topology>
        <orientation evidence="2 10">Matrix side</orientation>
    </subcellularLocation>
</comment>
<evidence type="ECO:0000256" key="3">
    <source>
        <dbReference type="ARBA" id="ARBA00005985"/>
    </source>
</evidence>
<dbReference type="InterPro" id="IPR006370">
    <property type="entry name" value="HB_polyprenyltransferase-like"/>
</dbReference>
<gene>
    <name evidence="11" type="ORF">BCR35DRAFT_335163</name>
</gene>
<dbReference type="GO" id="GO:0008299">
    <property type="term" value="P:isoprenoid biosynthetic process"/>
    <property type="evidence" value="ECO:0007669"/>
    <property type="project" value="UniProtKB-UniRule"/>
</dbReference>
<keyword evidence="6 10" id="KW-1133">Transmembrane helix</keyword>
<organism evidence="11 12">
    <name type="scientific">Leucosporidium creatinivorum</name>
    <dbReference type="NCBI Taxonomy" id="106004"/>
    <lineage>
        <taxon>Eukaryota</taxon>
        <taxon>Fungi</taxon>
        <taxon>Dikarya</taxon>
        <taxon>Basidiomycota</taxon>
        <taxon>Pucciniomycotina</taxon>
        <taxon>Microbotryomycetes</taxon>
        <taxon>Leucosporidiales</taxon>
        <taxon>Leucosporidium</taxon>
    </lineage>
</organism>
<evidence type="ECO:0000256" key="8">
    <source>
        <dbReference type="ARBA" id="ARBA00052313"/>
    </source>
</evidence>
<dbReference type="InterPro" id="IPR039653">
    <property type="entry name" value="Prenyltransferase"/>
</dbReference>
<evidence type="ECO:0000256" key="10">
    <source>
        <dbReference type="HAMAP-Rule" id="MF_03189"/>
    </source>
</evidence>
<dbReference type="PANTHER" id="PTHR11048:SF28">
    <property type="entry name" value="4-HYDROXYBENZOATE POLYPRENYLTRANSFERASE, MITOCHONDRIAL"/>
    <property type="match status" value="1"/>
</dbReference>
<dbReference type="InterPro" id="IPR044878">
    <property type="entry name" value="UbiA_sf"/>
</dbReference>
<dbReference type="Gene3D" id="1.10.357.140">
    <property type="entry name" value="UbiA prenyltransferase"/>
    <property type="match status" value="1"/>
</dbReference>
<dbReference type="FunCoup" id="A0A1Y2DHF9">
    <property type="interactions" value="202"/>
</dbReference>
<name>A0A1Y2DHF9_9BASI</name>
<evidence type="ECO:0000256" key="2">
    <source>
        <dbReference type="ARBA" id="ARBA00004292"/>
    </source>
</evidence>
<reference evidence="11 12" key="1">
    <citation type="submission" date="2016-07" db="EMBL/GenBank/DDBJ databases">
        <title>Pervasive Adenine N6-methylation of Active Genes in Fungi.</title>
        <authorList>
            <consortium name="DOE Joint Genome Institute"/>
            <person name="Mondo S.J."/>
            <person name="Dannebaum R.O."/>
            <person name="Kuo R.C."/>
            <person name="Labutti K."/>
            <person name="Haridas S."/>
            <person name="Kuo A."/>
            <person name="Salamov A."/>
            <person name="Ahrendt S.R."/>
            <person name="Lipzen A."/>
            <person name="Sullivan W."/>
            <person name="Andreopoulos W.B."/>
            <person name="Clum A."/>
            <person name="Lindquist E."/>
            <person name="Daum C."/>
            <person name="Ramamoorthy G.K."/>
            <person name="Gryganskyi A."/>
            <person name="Culley D."/>
            <person name="Magnuson J.K."/>
            <person name="James T.Y."/>
            <person name="O'Malley M.A."/>
            <person name="Stajich J.E."/>
            <person name="Spatafora J.W."/>
            <person name="Visel A."/>
            <person name="Grigoriev I.V."/>
        </authorList>
    </citation>
    <scope>NUCLEOTIDE SEQUENCE [LARGE SCALE GENOMIC DNA]</scope>
    <source>
        <strain evidence="11 12">62-1032</strain>
    </source>
</reference>
<dbReference type="GO" id="GO:0008412">
    <property type="term" value="F:4-hydroxybenzoate polyprenyltransferase activity"/>
    <property type="evidence" value="ECO:0007669"/>
    <property type="project" value="UniProtKB-EC"/>
</dbReference>
<dbReference type="EMBL" id="MCGR01000078">
    <property type="protein sequence ID" value="ORY58678.1"/>
    <property type="molecule type" value="Genomic_DNA"/>
</dbReference>
<dbReference type="InParanoid" id="A0A1Y2DHF9"/>
<feature type="transmembrane region" description="Helical" evidence="10">
    <location>
        <begin position="7"/>
        <end position="26"/>
    </location>
</feature>
<evidence type="ECO:0000256" key="9">
    <source>
        <dbReference type="ARBA" id="ARBA00058997"/>
    </source>
</evidence>
<dbReference type="HAMAP" id="MF_01635">
    <property type="entry name" value="UbiA"/>
    <property type="match status" value="1"/>
</dbReference>
<dbReference type="PANTHER" id="PTHR11048">
    <property type="entry name" value="PRENYLTRANSFERASES"/>
    <property type="match status" value="1"/>
</dbReference>
<feature type="transmembrane region" description="Helical" evidence="10">
    <location>
        <begin position="32"/>
        <end position="57"/>
    </location>
</feature>
<keyword evidence="10" id="KW-0414">Isoprene biosynthesis</keyword>
<dbReference type="FunFam" id="1.10.357.140:FF:000003">
    <property type="entry name" value="4-hydroxybenzoate polyprenyltransferase, mitochondrial"/>
    <property type="match status" value="1"/>
</dbReference>
<dbReference type="FunFam" id="1.20.120.1780:FF:000001">
    <property type="entry name" value="4-hydroxybenzoate octaprenyltransferase"/>
    <property type="match status" value="1"/>
</dbReference>
<comment type="cofactor">
    <cofactor evidence="1 10">
        <name>Mg(2+)</name>
        <dbReference type="ChEBI" id="CHEBI:18420"/>
    </cofactor>
</comment>
<keyword evidence="12" id="KW-1185">Reference proteome</keyword>
<keyword evidence="4 10" id="KW-0808">Transferase</keyword>
<dbReference type="STRING" id="106004.A0A1Y2DHF9"/>
<dbReference type="OrthoDB" id="18170at2759"/>
<feature type="transmembrane region" description="Helical" evidence="10">
    <location>
        <begin position="264"/>
        <end position="283"/>
    </location>
</feature>
<feature type="transmembrane region" description="Helical" evidence="10">
    <location>
        <begin position="78"/>
        <end position="97"/>
    </location>
</feature>
<evidence type="ECO:0000256" key="6">
    <source>
        <dbReference type="ARBA" id="ARBA00022989"/>
    </source>
</evidence>
<comment type="function">
    <text evidence="9 10">Catalyzes the prenylation of para-hydroxybenzoate (PHB) with an all-trans polyprenyl group. Mediates the second step in the final reaction sequence of coenzyme Q (CoQ) biosynthesis, which is the condensation of the polyisoprenoid side chain with PHB, generating the first membrane-bound Q intermediate.</text>
</comment>
<evidence type="ECO:0000313" key="11">
    <source>
        <dbReference type="EMBL" id="ORY58678.1"/>
    </source>
</evidence>
<evidence type="ECO:0000256" key="1">
    <source>
        <dbReference type="ARBA" id="ARBA00001946"/>
    </source>
</evidence>
<keyword evidence="10" id="KW-0496">Mitochondrion</keyword>
<dbReference type="UniPathway" id="UPA00232"/>
<dbReference type="Pfam" id="PF01040">
    <property type="entry name" value="UbiA"/>
    <property type="match status" value="1"/>
</dbReference>
<sequence>MDKPIGTWLLYWPCAWGITMAAYSSALPVTSWAWNLALFGTGALVMRGAGCTINDMWDRKIDQKVERTKLRPLASGEIVPFQALSFLGLQLSVGLGILTQLNWYSIFLGASSLSLVIAYPLMKRITYWPQAVLGLAFNWGALLGSSAVLGHCDWAVALPLYAGSVAWTIAYDTIYAHQDKTDDIHAGVKSTALLFADKTRPILAGFSTSFVGLLALSGWLNSQGPAFYLLSVGGAAAHLAWQLRTADLETRESCWKVFKSNRDLGAIVFSGLAVDYALLSAGLM</sequence>
<dbReference type="PROSITE" id="PS00943">
    <property type="entry name" value="UBIA"/>
    <property type="match status" value="1"/>
</dbReference>
<proteinExistence type="inferred from homology"/>
<dbReference type="InterPro" id="IPR000537">
    <property type="entry name" value="UbiA_prenyltransferase"/>
</dbReference>
<dbReference type="AlphaFoldDB" id="A0A1Y2DHF9"/>
<keyword evidence="5 10" id="KW-0812">Transmembrane</keyword>
<dbReference type="CDD" id="cd13959">
    <property type="entry name" value="PT_UbiA_COQ2"/>
    <property type="match status" value="1"/>
</dbReference>
<comment type="pathway">
    <text evidence="10">Cofactor biosynthesis; ubiquinone biosynthesis.</text>
</comment>
<feature type="transmembrane region" description="Helical" evidence="10">
    <location>
        <begin position="226"/>
        <end position="243"/>
    </location>
</feature>
<dbReference type="Gene3D" id="1.20.120.1780">
    <property type="entry name" value="UbiA prenyltransferase"/>
    <property type="match status" value="1"/>
</dbReference>
<comment type="similarity">
    <text evidence="3 10">Belongs to the UbiA prenyltransferase family.</text>
</comment>
<evidence type="ECO:0000256" key="4">
    <source>
        <dbReference type="ARBA" id="ARBA00022679"/>
    </source>
</evidence>
<feature type="transmembrane region" description="Helical" evidence="10">
    <location>
        <begin position="202"/>
        <end position="220"/>
    </location>
</feature>
<dbReference type="GO" id="GO:0005743">
    <property type="term" value="C:mitochondrial inner membrane"/>
    <property type="evidence" value="ECO:0007669"/>
    <property type="project" value="UniProtKB-SubCell"/>
</dbReference>
<keyword evidence="7 10" id="KW-0472">Membrane</keyword>
<dbReference type="Proteomes" id="UP000193467">
    <property type="component" value="Unassembled WGS sequence"/>
</dbReference>
<evidence type="ECO:0000313" key="12">
    <source>
        <dbReference type="Proteomes" id="UP000193467"/>
    </source>
</evidence>
<dbReference type="NCBIfam" id="TIGR01474">
    <property type="entry name" value="ubiA_proteo"/>
    <property type="match status" value="1"/>
</dbReference>
<accession>A0A1Y2DHF9</accession>
<dbReference type="InterPro" id="IPR030470">
    <property type="entry name" value="UbiA_prenylTrfase_CS"/>
</dbReference>
<keyword evidence="10" id="KW-0831">Ubiquinone biosynthesis</keyword>
<evidence type="ECO:0000256" key="7">
    <source>
        <dbReference type="ARBA" id="ARBA00023136"/>
    </source>
</evidence>
<keyword evidence="10" id="KW-0999">Mitochondrion inner membrane</keyword>
<comment type="catalytic activity">
    <reaction evidence="8 10">
        <text>an all-trans-polyprenyl diphosphate + 4-hydroxybenzoate = a 4-hydroxy-3-(all-trans-polyprenyl)benzoate + diphosphate</text>
        <dbReference type="Rhea" id="RHEA:44504"/>
        <dbReference type="Rhea" id="RHEA-COMP:9514"/>
        <dbReference type="Rhea" id="RHEA-COMP:9564"/>
        <dbReference type="ChEBI" id="CHEBI:17879"/>
        <dbReference type="ChEBI" id="CHEBI:33019"/>
        <dbReference type="ChEBI" id="CHEBI:58914"/>
        <dbReference type="ChEBI" id="CHEBI:78396"/>
        <dbReference type="EC" id="2.5.1.39"/>
    </reaction>
</comment>
<comment type="caution">
    <text evidence="11">The sequence shown here is derived from an EMBL/GenBank/DDBJ whole genome shotgun (WGS) entry which is preliminary data.</text>
</comment>
<evidence type="ECO:0000256" key="5">
    <source>
        <dbReference type="ARBA" id="ARBA00022692"/>
    </source>
</evidence>
<dbReference type="GO" id="GO:0006744">
    <property type="term" value="P:ubiquinone biosynthetic process"/>
    <property type="evidence" value="ECO:0007669"/>
    <property type="project" value="UniProtKB-UniRule"/>
</dbReference>
<protein>
    <recommendedName>
        <fullName evidence="10">4-hydroxybenzoate polyprenyltransferase, mitochondrial</fullName>
        <shortName evidence="10">4-HB polyprenyltransferase</shortName>
        <ecNumber evidence="10">2.5.1.39</ecNumber>
    </recommendedName>
    <alternativeName>
        <fullName evidence="10">Para-hydroxybenzoate--polyprenyltransferase</fullName>
        <shortName evidence="10">PHB:PPT</shortName>
        <shortName evidence="10">PHB:polyprenyltransferase</shortName>
    </alternativeName>
</protein>